<evidence type="ECO:0000313" key="1">
    <source>
        <dbReference type="EMBL" id="OQX01413.1"/>
    </source>
</evidence>
<dbReference type="EMBL" id="MTEJ01000578">
    <property type="protein sequence ID" value="OQX01413.1"/>
    <property type="molecule type" value="Genomic_DNA"/>
</dbReference>
<dbReference type="GO" id="GO:0003677">
    <property type="term" value="F:DNA binding"/>
    <property type="evidence" value="ECO:0007669"/>
    <property type="project" value="UniProtKB-KW"/>
</dbReference>
<comment type="caution">
    <text evidence="1">The sequence shown here is derived from an EMBL/GenBank/DDBJ whole genome shotgun (WGS) entry which is preliminary data.</text>
</comment>
<dbReference type="Gene3D" id="3.40.50.1010">
    <property type="entry name" value="5'-nuclease"/>
    <property type="match status" value="1"/>
</dbReference>
<dbReference type="Proteomes" id="UP000192491">
    <property type="component" value="Unassembled WGS sequence"/>
</dbReference>
<reference evidence="1 2" key="1">
    <citation type="submission" date="2017-01" db="EMBL/GenBank/DDBJ databases">
        <title>Novel large sulfur bacteria in the metagenomes of groundwater-fed chemosynthetic microbial mats in the Lake Huron basin.</title>
        <authorList>
            <person name="Sharrar A.M."/>
            <person name="Flood B.E."/>
            <person name="Bailey J.V."/>
            <person name="Jones D.S."/>
            <person name="Biddanda B."/>
            <person name="Ruberg S.A."/>
            <person name="Marcus D.N."/>
            <person name="Dick G.J."/>
        </authorList>
    </citation>
    <scope>NUCLEOTIDE SEQUENCE [LARGE SCALE GENOMIC DNA]</scope>
    <source>
        <strain evidence="1">A8</strain>
    </source>
</reference>
<dbReference type="InterPro" id="IPR029060">
    <property type="entry name" value="PIN-like_dom_sf"/>
</dbReference>
<dbReference type="SUPFAM" id="SSF88723">
    <property type="entry name" value="PIN domain-like"/>
    <property type="match status" value="1"/>
</dbReference>
<keyword evidence="1" id="KW-0238">DNA-binding</keyword>
<gene>
    <name evidence="1" type="ORF">BWK73_46160</name>
</gene>
<dbReference type="AlphaFoldDB" id="A0A1Y1QAD6"/>
<sequence length="156" mass="17669">MKPSIYIESSIPSYLTARASRDLVKAAHQQITQEWWEQKSSFDLYISEIVIQEISQGDQEAAQRRLNTVDNIPALALDEDSLIFANKLIKAHLLPDKALLDALHIAVAANNGMDYLLTWNCKHIANAVMRPKIEQMCRLLDLVPPVICTPEELLEF</sequence>
<name>A0A1Y1QAD6_9GAMM</name>
<organism evidence="1 2">
    <name type="scientific">Thiothrix lacustris</name>
    <dbReference type="NCBI Taxonomy" id="525917"/>
    <lineage>
        <taxon>Bacteria</taxon>
        <taxon>Pseudomonadati</taxon>
        <taxon>Pseudomonadota</taxon>
        <taxon>Gammaproteobacteria</taxon>
        <taxon>Thiotrichales</taxon>
        <taxon>Thiotrichaceae</taxon>
        <taxon>Thiothrix</taxon>
    </lineage>
</organism>
<proteinExistence type="predicted"/>
<accession>A0A1Y1QAD6</accession>
<protein>
    <submittedName>
        <fullName evidence="1">DNA-binding protein</fullName>
    </submittedName>
</protein>
<evidence type="ECO:0000313" key="2">
    <source>
        <dbReference type="Proteomes" id="UP000192491"/>
    </source>
</evidence>
<dbReference type="CDD" id="cd18687">
    <property type="entry name" value="PIN_VapC-like"/>
    <property type="match status" value="1"/>
</dbReference>